<dbReference type="GO" id="GO:0016787">
    <property type="term" value="F:hydrolase activity"/>
    <property type="evidence" value="ECO:0007669"/>
    <property type="project" value="InterPro"/>
</dbReference>
<protein>
    <recommendedName>
        <fullName evidence="3">Alpha/beta hydrolase</fullName>
    </recommendedName>
</protein>
<accession>A0A2M8KQX3</accession>
<evidence type="ECO:0000313" key="1">
    <source>
        <dbReference type="EMBL" id="PJE62312.1"/>
    </source>
</evidence>
<dbReference type="InterPro" id="IPR029058">
    <property type="entry name" value="AB_hydrolase_fold"/>
</dbReference>
<name>A0A2M8KQX3_9BACT</name>
<comment type="caution">
    <text evidence="1">The sequence shown here is derived from an EMBL/GenBank/DDBJ whole genome shotgun (WGS) entry which is preliminary data.</text>
</comment>
<dbReference type="EMBL" id="PFED01000227">
    <property type="protein sequence ID" value="PJE62312.1"/>
    <property type="molecule type" value="Genomic_DNA"/>
</dbReference>
<dbReference type="PANTHER" id="PTHR15394">
    <property type="entry name" value="SERINE HYDROLASE RBBP9"/>
    <property type="match status" value="1"/>
</dbReference>
<dbReference type="Pfam" id="PF06821">
    <property type="entry name" value="Ser_hydrolase"/>
    <property type="match status" value="1"/>
</dbReference>
<evidence type="ECO:0008006" key="3">
    <source>
        <dbReference type="Google" id="ProtNLM"/>
    </source>
</evidence>
<dbReference type="InterPro" id="IPR010662">
    <property type="entry name" value="RBBP9/YdeN"/>
</dbReference>
<dbReference type="Proteomes" id="UP000229554">
    <property type="component" value="Unassembled WGS sequence"/>
</dbReference>
<dbReference type="PANTHER" id="PTHR15394:SF3">
    <property type="entry name" value="SERINE HYDROLASE RBBP9"/>
    <property type="match status" value="1"/>
</dbReference>
<dbReference type="Gene3D" id="3.40.50.1820">
    <property type="entry name" value="alpha/beta hydrolase"/>
    <property type="match status" value="1"/>
</dbReference>
<evidence type="ECO:0000313" key="2">
    <source>
        <dbReference type="Proteomes" id="UP000229554"/>
    </source>
</evidence>
<dbReference type="SUPFAM" id="SSF53474">
    <property type="entry name" value="alpha/beta-Hydrolases"/>
    <property type="match status" value="1"/>
</dbReference>
<organism evidence="1 2">
    <name type="scientific">Candidatus Roizmanbacteria bacterium CG10_big_fil_rev_8_21_14_0_10_39_6</name>
    <dbReference type="NCBI Taxonomy" id="1974853"/>
    <lineage>
        <taxon>Bacteria</taxon>
        <taxon>Candidatus Roizmaniibacteriota</taxon>
    </lineage>
</organism>
<proteinExistence type="predicted"/>
<reference evidence="2" key="1">
    <citation type="submission" date="2017-09" db="EMBL/GenBank/DDBJ databases">
        <title>Depth-based differentiation of microbial function through sediment-hosted aquifers and enrichment of novel symbionts in the deep terrestrial subsurface.</title>
        <authorList>
            <person name="Probst A.J."/>
            <person name="Ladd B."/>
            <person name="Jarett J.K."/>
            <person name="Geller-Mcgrath D.E."/>
            <person name="Sieber C.M.K."/>
            <person name="Emerson J.B."/>
            <person name="Anantharaman K."/>
            <person name="Thomas B.C."/>
            <person name="Malmstrom R."/>
            <person name="Stieglmeier M."/>
            <person name="Klingl A."/>
            <person name="Woyke T."/>
            <person name="Ryan C.M."/>
            <person name="Banfield J.F."/>
        </authorList>
    </citation>
    <scope>NUCLEOTIDE SEQUENCE [LARGE SCALE GENOMIC DNA]</scope>
</reference>
<gene>
    <name evidence="1" type="ORF">COU88_05615</name>
</gene>
<dbReference type="AlphaFoldDB" id="A0A2M8KQX3"/>
<sequence length="182" mass="21114">MKKAIIIHGWEETSQGQWLPWLGEQLREKGYVVEIPQMPHTKNPKLNEWMEMLESFSPDKNTLLIGHSLANALILKYIAKANTRIKGAVMVAVWDWLFQDVKEFHETFFENGFDYEAIKKNNTPTVIVNSTTDPWIDFERAKKLANKIDATFIAIEKAGHFMVRDGYAQFPKLVEIIENKFT</sequence>